<dbReference type="Gene3D" id="3.20.20.140">
    <property type="entry name" value="Metal-dependent hydrolases"/>
    <property type="match status" value="1"/>
</dbReference>
<evidence type="ECO:0000256" key="2">
    <source>
        <dbReference type="ARBA" id="ARBA00022723"/>
    </source>
</evidence>
<dbReference type="GO" id="GO:0046872">
    <property type="term" value="F:metal ion binding"/>
    <property type="evidence" value="ECO:0007669"/>
    <property type="project" value="UniProtKB-KW"/>
</dbReference>
<organism evidence="5 6">
    <name type="scientific">Schizophyllum amplum</name>
    <dbReference type="NCBI Taxonomy" id="97359"/>
    <lineage>
        <taxon>Eukaryota</taxon>
        <taxon>Fungi</taxon>
        <taxon>Dikarya</taxon>
        <taxon>Basidiomycota</taxon>
        <taxon>Agaricomycotina</taxon>
        <taxon>Agaricomycetes</taxon>
        <taxon>Agaricomycetidae</taxon>
        <taxon>Agaricales</taxon>
        <taxon>Schizophyllaceae</taxon>
        <taxon>Schizophyllum</taxon>
    </lineage>
</organism>
<evidence type="ECO:0000313" key="6">
    <source>
        <dbReference type="Proteomes" id="UP000320762"/>
    </source>
</evidence>
<gene>
    <name evidence="5" type="ORF">BD626DRAFT_553592</name>
</gene>
<dbReference type="PANTHER" id="PTHR43114">
    <property type="entry name" value="ADENINE DEAMINASE"/>
    <property type="match status" value="1"/>
</dbReference>
<dbReference type="AlphaFoldDB" id="A0A550CVS7"/>
<dbReference type="GO" id="GO:0043103">
    <property type="term" value="P:hypoxanthine salvage"/>
    <property type="evidence" value="ECO:0007669"/>
    <property type="project" value="TreeGrafter"/>
</dbReference>
<feature type="domain" description="Adenosine deaminase" evidence="4">
    <location>
        <begin position="18"/>
        <end position="351"/>
    </location>
</feature>
<sequence>MTDPNVPPAISAFVATLPKVELHVHIEGTLTPELRWRLAQKNEIALPYATYEALLASYATMYNHRRELHGDNGLPTFLEAYYGGMEVLRTEDDFYDLAMEYFAKAKEMNVRYTDPFFDPQAHTRRGVPLEAVMRGFERAGRDAKEKYGVVVGWTMCFLRDMPVEDAVATYEAALWAAAQLGSNEYDRPPRLFADIFQRARKDGYKITAHCDVGQKDTHEHVREVATSCVGGMQGADRIDHGLNAADQPELLALVKARGLGLTLCPHAYHRRLPTDWVFGSIKKVWEAGVPFSVASDDPTYMHQQWVTENLGKVMHYCGFAKKDMAKIQRDGVAMSWAPDDVKRAILDELNEFEKGCK</sequence>
<dbReference type="GO" id="GO:0006146">
    <property type="term" value="P:adenine catabolic process"/>
    <property type="evidence" value="ECO:0007669"/>
    <property type="project" value="TreeGrafter"/>
</dbReference>
<evidence type="ECO:0000313" key="5">
    <source>
        <dbReference type="EMBL" id="TRM68897.1"/>
    </source>
</evidence>
<evidence type="ECO:0000256" key="1">
    <source>
        <dbReference type="ARBA" id="ARBA00001947"/>
    </source>
</evidence>
<proteinExistence type="predicted"/>
<dbReference type="PANTHER" id="PTHR43114:SF7">
    <property type="entry name" value="ADENOSINE DEAMINASE DOMAIN-CONTAINING PROTEIN"/>
    <property type="match status" value="1"/>
</dbReference>
<dbReference type="GO" id="GO:0005829">
    <property type="term" value="C:cytosol"/>
    <property type="evidence" value="ECO:0007669"/>
    <property type="project" value="TreeGrafter"/>
</dbReference>
<dbReference type="Proteomes" id="UP000320762">
    <property type="component" value="Unassembled WGS sequence"/>
</dbReference>
<evidence type="ECO:0000256" key="3">
    <source>
        <dbReference type="ARBA" id="ARBA00022801"/>
    </source>
</evidence>
<dbReference type="STRING" id="97359.A0A550CVS7"/>
<reference evidence="5 6" key="1">
    <citation type="journal article" date="2019" name="New Phytol.">
        <title>Comparative genomics reveals unique wood-decay strategies and fruiting body development in the Schizophyllaceae.</title>
        <authorList>
            <person name="Almasi E."/>
            <person name="Sahu N."/>
            <person name="Krizsan K."/>
            <person name="Balint B."/>
            <person name="Kovacs G.M."/>
            <person name="Kiss B."/>
            <person name="Cseklye J."/>
            <person name="Drula E."/>
            <person name="Henrissat B."/>
            <person name="Nagy I."/>
            <person name="Chovatia M."/>
            <person name="Adam C."/>
            <person name="LaButti K."/>
            <person name="Lipzen A."/>
            <person name="Riley R."/>
            <person name="Grigoriev I.V."/>
            <person name="Nagy L.G."/>
        </authorList>
    </citation>
    <scope>NUCLEOTIDE SEQUENCE [LARGE SCALE GENOMIC DNA]</scope>
    <source>
        <strain evidence="5 6">NL-1724</strain>
    </source>
</reference>
<comment type="caution">
    <text evidence="5">The sequence shown here is derived from an EMBL/GenBank/DDBJ whole genome shotgun (WGS) entry which is preliminary data.</text>
</comment>
<name>A0A550CVS7_9AGAR</name>
<dbReference type="Pfam" id="PF00962">
    <property type="entry name" value="A_deaminase"/>
    <property type="match status" value="1"/>
</dbReference>
<keyword evidence="2" id="KW-0479">Metal-binding</keyword>
<protein>
    <submittedName>
        <fullName evidence="5">Adenosine deaminase</fullName>
    </submittedName>
</protein>
<accession>A0A550CVS7</accession>
<keyword evidence="3" id="KW-0378">Hydrolase</keyword>
<keyword evidence="6" id="KW-1185">Reference proteome</keyword>
<dbReference type="NCBIfam" id="TIGR01430">
    <property type="entry name" value="aden_deam"/>
    <property type="match status" value="1"/>
</dbReference>
<dbReference type="GO" id="GO:0000034">
    <property type="term" value="F:adenine deaminase activity"/>
    <property type="evidence" value="ECO:0007669"/>
    <property type="project" value="TreeGrafter"/>
</dbReference>
<dbReference type="OrthoDB" id="272271at2759"/>
<dbReference type="InterPro" id="IPR032466">
    <property type="entry name" value="Metal_Hydrolase"/>
</dbReference>
<evidence type="ECO:0000259" key="4">
    <source>
        <dbReference type="Pfam" id="PF00962"/>
    </source>
</evidence>
<dbReference type="InterPro" id="IPR006330">
    <property type="entry name" value="Ado/ade_deaminase"/>
</dbReference>
<comment type="cofactor">
    <cofactor evidence="1">
        <name>Zn(2+)</name>
        <dbReference type="ChEBI" id="CHEBI:29105"/>
    </cofactor>
</comment>
<dbReference type="SUPFAM" id="SSF51556">
    <property type="entry name" value="Metallo-dependent hydrolases"/>
    <property type="match status" value="1"/>
</dbReference>
<dbReference type="InterPro" id="IPR001365">
    <property type="entry name" value="A_deaminase_dom"/>
</dbReference>
<dbReference type="EMBL" id="VDMD01000001">
    <property type="protein sequence ID" value="TRM68897.1"/>
    <property type="molecule type" value="Genomic_DNA"/>
</dbReference>